<evidence type="ECO:0000313" key="2">
    <source>
        <dbReference type="EMBL" id="CAK9009898.1"/>
    </source>
</evidence>
<reference evidence="2 3" key="1">
    <citation type="submission" date="2024-02" db="EMBL/GenBank/DDBJ databases">
        <authorList>
            <person name="Chen Y."/>
            <person name="Shah S."/>
            <person name="Dougan E. K."/>
            <person name="Thang M."/>
            <person name="Chan C."/>
        </authorList>
    </citation>
    <scope>NUCLEOTIDE SEQUENCE [LARGE SCALE GENOMIC DNA]</scope>
</reference>
<dbReference type="Pfam" id="PF03171">
    <property type="entry name" value="2OG-FeII_Oxy"/>
    <property type="match status" value="1"/>
</dbReference>
<protein>
    <recommendedName>
        <fullName evidence="1">Isopenicillin N synthase-like Fe(2+) 2OG dioxygenase domain-containing protein</fullName>
    </recommendedName>
</protein>
<dbReference type="EMBL" id="CAXAMM010006120">
    <property type="protein sequence ID" value="CAK9009898.1"/>
    <property type="molecule type" value="Genomic_DNA"/>
</dbReference>
<evidence type="ECO:0000313" key="3">
    <source>
        <dbReference type="Proteomes" id="UP001642464"/>
    </source>
</evidence>
<dbReference type="InterPro" id="IPR044861">
    <property type="entry name" value="IPNS-like_FE2OG_OXY"/>
</dbReference>
<dbReference type="SUPFAM" id="SSF51197">
    <property type="entry name" value="Clavaminate synthase-like"/>
    <property type="match status" value="1"/>
</dbReference>
<dbReference type="Gene3D" id="2.60.120.330">
    <property type="entry name" value="B-lactam Antibiotic, Isopenicillin N Synthase, Chain"/>
    <property type="match status" value="1"/>
</dbReference>
<gene>
    <name evidence="2" type="ORF">SCF082_LOCUS10465</name>
</gene>
<dbReference type="Proteomes" id="UP001642464">
    <property type="component" value="Unassembled WGS sequence"/>
</dbReference>
<name>A0ABP0J686_9DINO</name>
<accession>A0ABP0J686</accession>
<sequence length="360" mass="39517">MGSPRAELVVVDYADLADESKDLSPLIKAAFGPGTTGVLGIRNVPGFVAAKQRTLSQGYQLAHLDADTLKGLEDERSLFQAGWSHGKEKLGDKPDFLKASFYFNPLTDQPGTEEDRARFPVSFPCNVWPPKEAMPEFEGSCKEVGTIMFGVAGLVSKHIDDFVAKQVPGYHPFLETAMKSTEKAKGRLLYYFPLPESAGGEPPKPDSWIGWHNDSGFLTCLAGDMYIDEATGKQIECPDENAGLYVVGRDGVDYKVKIPPDCMAVQMGECVQVMSGGVVQATPHCVRGASVPGVARVSLPVFVDTHPTYELRVPDGRTRQQVLDLPMPKVPALAKRWTEDGQQFGAFLQKTFEEYYEFTK</sequence>
<evidence type="ECO:0000259" key="1">
    <source>
        <dbReference type="Pfam" id="PF03171"/>
    </source>
</evidence>
<organism evidence="2 3">
    <name type="scientific">Durusdinium trenchii</name>
    <dbReference type="NCBI Taxonomy" id="1381693"/>
    <lineage>
        <taxon>Eukaryota</taxon>
        <taxon>Sar</taxon>
        <taxon>Alveolata</taxon>
        <taxon>Dinophyceae</taxon>
        <taxon>Suessiales</taxon>
        <taxon>Symbiodiniaceae</taxon>
        <taxon>Durusdinium</taxon>
    </lineage>
</organism>
<feature type="domain" description="Isopenicillin N synthase-like Fe(2+) 2OG dioxygenase" evidence="1">
    <location>
        <begin position="202"/>
        <end position="304"/>
    </location>
</feature>
<comment type="caution">
    <text evidence="2">The sequence shown here is derived from an EMBL/GenBank/DDBJ whole genome shotgun (WGS) entry which is preliminary data.</text>
</comment>
<dbReference type="InterPro" id="IPR027443">
    <property type="entry name" value="IPNS-like_sf"/>
</dbReference>
<dbReference type="PANTHER" id="PTHR48420:SF1">
    <property type="entry name" value="NON-HAEM DIOXYGENASE N-TERMINAL DOMAIN-CONTAINING PROTEIN"/>
    <property type="match status" value="1"/>
</dbReference>
<keyword evidence="3" id="KW-1185">Reference proteome</keyword>
<dbReference type="PANTHER" id="PTHR48420">
    <property type="entry name" value="NON-HAEM DIOXYGENASE N-TERMINAL DOMAIN-CONTAINING PROTEIN"/>
    <property type="match status" value="1"/>
</dbReference>
<proteinExistence type="predicted"/>